<feature type="chain" id="PRO_5042933669" evidence="2">
    <location>
        <begin position="22"/>
        <end position="254"/>
    </location>
</feature>
<dbReference type="Proteomes" id="UP001304300">
    <property type="component" value="Chromosome"/>
</dbReference>
<protein>
    <submittedName>
        <fullName evidence="3">DUF3450 family protein</fullName>
    </submittedName>
</protein>
<keyword evidence="1" id="KW-0175">Coiled coil</keyword>
<sequence>MKPRFFFLVTLSLVSAFSANAEDKQVDKARSALQEWVETRQIISKEKADWAILKETLVDTQALLETQKKQLDEKITELNEAKTGADDEREELMAENAELKEATKALEEQVAKVESQVLAVAKRFPQNLQDTIDPLIRRIPEPGTKSKAALGERVQNIVGILLQTDKFNNQITVVDRTQVLPDGREVQVSTMFFGLGQAYFVDTTGSYAGVGVPTADGWVYEQDNSIAPMVQNLIDIHSGEATEVTFIPVPAKIQ</sequence>
<dbReference type="Pfam" id="PF11932">
    <property type="entry name" value="DUF3450"/>
    <property type="match status" value="1"/>
</dbReference>
<proteinExistence type="predicted"/>
<organism evidence="3 4">
    <name type="scientific">Rubellicoccus peritrichatus</name>
    <dbReference type="NCBI Taxonomy" id="3080537"/>
    <lineage>
        <taxon>Bacteria</taxon>
        <taxon>Pseudomonadati</taxon>
        <taxon>Verrucomicrobiota</taxon>
        <taxon>Opitutia</taxon>
        <taxon>Puniceicoccales</taxon>
        <taxon>Cerasicoccaceae</taxon>
        <taxon>Rubellicoccus</taxon>
    </lineage>
</organism>
<dbReference type="KEGG" id="puo:RZN69_06500"/>
<feature type="signal peptide" evidence="2">
    <location>
        <begin position="1"/>
        <end position="21"/>
    </location>
</feature>
<evidence type="ECO:0000313" key="3">
    <source>
        <dbReference type="EMBL" id="WOO42735.1"/>
    </source>
</evidence>
<evidence type="ECO:0000313" key="4">
    <source>
        <dbReference type="Proteomes" id="UP001304300"/>
    </source>
</evidence>
<dbReference type="RefSeq" id="WP_317835262.1">
    <property type="nucleotide sequence ID" value="NZ_CP136920.1"/>
</dbReference>
<reference evidence="3 4" key="1">
    <citation type="submission" date="2023-10" db="EMBL/GenBank/DDBJ databases">
        <title>Rubellicoccus peritrichatus gen. nov., sp. nov., isolated from an algae of coral reef tank.</title>
        <authorList>
            <person name="Luo J."/>
        </authorList>
    </citation>
    <scope>NUCLEOTIDE SEQUENCE [LARGE SCALE GENOMIC DNA]</scope>
    <source>
        <strain evidence="3 4">CR14</strain>
    </source>
</reference>
<dbReference type="EMBL" id="CP136920">
    <property type="protein sequence ID" value="WOO42735.1"/>
    <property type="molecule type" value="Genomic_DNA"/>
</dbReference>
<dbReference type="InterPro" id="IPR016866">
    <property type="entry name" value="UCP028069"/>
</dbReference>
<keyword evidence="4" id="KW-1185">Reference proteome</keyword>
<gene>
    <name evidence="3" type="ORF">RZN69_06500</name>
</gene>
<evidence type="ECO:0000256" key="1">
    <source>
        <dbReference type="SAM" id="Coils"/>
    </source>
</evidence>
<evidence type="ECO:0000256" key="2">
    <source>
        <dbReference type="SAM" id="SignalP"/>
    </source>
</evidence>
<name>A0AAQ3QXC6_9BACT</name>
<keyword evidence="2" id="KW-0732">Signal</keyword>
<feature type="coiled-coil region" evidence="1">
    <location>
        <begin position="61"/>
        <end position="116"/>
    </location>
</feature>
<dbReference type="AlphaFoldDB" id="A0AAQ3QXC6"/>
<accession>A0AAQ3QXC6</accession>